<evidence type="ECO:0000313" key="1">
    <source>
        <dbReference type="EMBL" id="KAH3858887.1"/>
    </source>
</evidence>
<reference evidence="1" key="2">
    <citation type="submission" date="2020-11" db="EMBL/GenBank/DDBJ databases">
        <authorList>
            <person name="McCartney M.A."/>
            <person name="Auch B."/>
            <person name="Kono T."/>
            <person name="Mallez S."/>
            <person name="Becker A."/>
            <person name="Gohl D.M."/>
            <person name="Silverstein K.A.T."/>
            <person name="Koren S."/>
            <person name="Bechman K.B."/>
            <person name="Herman A."/>
            <person name="Abrahante J.E."/>
            <person name="Garbe J."/>
        </authorList>
    </citation>
    <scope>NUCLEOTIDE SEQUENCE</scope>
    <source>
        <strain evidence="1">Duluth1</strain>
        <tissue evidence="1">Whole animal</tissue>
    </source>
</reference>
<organism evidence="1 2">
    <name type="scientific">Dreissena polymorpha</name>
    <name type="common">Zebra mussel</name>
    <name type="synonym">Mytilus polymorpha</name>
    <dbReference type="NCBI Taxonomy" id="45954"/>
    <lineage>
        <taxon>Eukaryota</taxon>
        <taxon>Metazoa</taxon>
        <taxon>Spiralia</taxon>
        <taxon>Lophotrochozoa</taxon>
        <taxon>Mollusca</taxon>
        <taxon>Bivalvia</taxon>
        <taxon>Autobranchia</taxon>
        <taxon>Heteroconchia</taxon>
        <taxon>Euheterodonta</taxon>
        <taxon>Imparidentia</taxon>
        <taxon>Neoheterodontei</taxon>
        <taxon>Myida</taxon>
        <taxon>Dreissenoidea</taxon>
        <taxon>Dreissenidae</taxon>
        <taxon>Dreissena</taxon>
    </lineage>
</organism>
<dbReference type="Proteomes" id="UP000828390">
    <property type="component" value="Unassembled WGS sequence"/>
</dbReference>
<dbReference type="AlphaFoldDB" id="A0A9D4R9T4"/>
<comment type="caution">
    <text evidence="1">The sequence shown here is derived from an EMBL/GenBank/DDBJ whole genome shotgun (WGS) entry which is preliminary data.</text>
</comment>
<dbReference type="EMBL" id="JAIWYP010000003">
    <property type="protein sequence ID" value="KAH3858887.1"/>
    <property type="molecule type" value="Genomic_DNA"/>
</dbReference>
<name>A0A9D4R9T4_DREPO</name>
<sequence length="118" mass="13987">MVEAIQGLASHPESRAAFTETTSHPDNVFKWMKMNFPQLDTRQFRRTQQACSYENDIVVEDLEDGYCSTSNNCTTELHNPTEIDFSFIYNSLSENCLKPKWEQYDDWIQYYIKNKNRK</sequence>
<reference evidence="1" key="1">
    <citation type="journal article" date="2019" name="bioRxiv">
        <title>The Genome of the Zebra Mussel, Dreissena polymorpha: A Resource for Invasive Species Research.</title>
        <authorList>
            <person name="McCartney M.A."/>
            <person name="Auch B."/>
            <person name="Kono T."/>
            <person name="Mallez S."/>
            <person name="Zhang Y."/>
            <person name="Obille A."/>
            <person name="Becker A."/>
            <person name="Abrahante J.E."/>
            <person name="Garbe J."/>
            <person name="Badalamenti J.P."/>
            <person name="Herman A."/>
            <person name="Mangelson H."/>
            <person name="Liachko I."/>
            <person name="Sullivan S."/>
            <person name="Sone E.D."/>
            <person name="Koren S."/>
            <person name="Silverstein K.A.T."/>
            <person name="Beckman K.B."/>
            <person name="Gohl D.M."/>
        </authorList>
    </citation>
    <scope>NUCLEOTIDE SEQUENCE</scope>
    <source>
        <strain evidence="1">Duluth1</strain>
        <tissue evidence="1">Whole animal</tissue>
    </source>
</reference>
<proteinExistence type="predicted"/>
<gene>
    <name evidence="1" type="ORF">DPMN_101531</name>
</gene>
<keyword evidence="2" id="KW-1185">Reference proteome</keyword>
<protein>
    <submittedName>
        <fullName evidence="1">Uncharacterized protein</fullName>
    </submittedName>
</protein>
<accession>A0A9D4R9T4</accession>
<evidence type="ECO:0000313" key="2">
    <source>
        <dbReference type="Proteomes" id="UP000828390"/>
    </source>
</evidence>